<evidence type="ECO:0000259" key="12">
    <source>
        <dbReference type="PROSITE" id="PS50893"/>
    </source>
</evidence>
<dbReference type="PANTHER" id="PTHR24223:SF357">
    <property type="entry name" value="ATP-BINDING CASSETTE SUB-FAMILY C MEMBER 4"/>
    <property type="match status" value="1"/>
</dbReference>
<reference evidence="13 14" key="1">
    <citation type="journal article" date="2012" name="Nat. Genet.">
        <title>The yak genome and adaptation to life at high altitude.</title>
        <authorList>
            <person name="Qiu Q."/>
            <person name="Zhang G."/>
            <person name="Ma T."/>
            <person name="Qian W."/>
            <person name="Wang J."/>
            <person name="Ye Z."/>
            <person name="Cao C."/>
            <person name="Hu Q."/>
            <person name="Kim J."/>
            <person name="Larkin D.M."/>
            <person name="Auvil L."/>
            <person name="Capitanu B."/>
            <person name="Ma J."/>
            <person name="Lewin H.A."/>
            <person name="Qian X."/>
            <person name="Lang Y."/>
            <person name="Zhou R."/>
            <person name="Wang L."/>
            <person name="Wang K."/>
            <person name="Xia J."/>
            <person name="Liao S."/>
            <person name="Pan S."/>
            <person name="Lu X."/>
            <person name="Hou H."/>
            <person name="Wang Y."/>
            <person name="Zang X."/>
            <person name="Yin Y."/>
            <person name="Ma H."/>
            <person name="Zhang J."/>
            <person name="Wang Z."/>
            <person name="Zhang Y."/>
            <person name="Zhang D."/>
            <person name="Yonezawa T."/>
            <person name="Hasegawa M."/>
            <person name="Zhong Y."/>
            <person name="Liu W."/>
            <person name="Zhang Y."/>
            <person name="Huang Z."/>
            <person name="Zhang S."/>
            <person name="Long R."/>
            <person name="Yang H."/>
            <person name="Wang J."/>
            <person name="Lenstra J.A."/>
            <person name="Cooper D.N."/>
            <person name="Wu Y."/>
            <person name="Wang J."/>
            <person name="Shi P."/>
            <person name="Wang J."/>
            <person name="Liu J."/>
        </authorList>
    </citation>
    <scope>NUCLEOTIDE SEQUENCE [LARGE SCALE GENOMIC DNA]</scope>
    <source>
        <strain evidence="14">yakQH1</strain>
    </source>
</reference>
<dbReference type="InterPro" id="IPR050173">
    <property type="entry name" value="ABC_transporter_C-like"/>
</dbReference>
<evidence type="ECO:0000256" key="2">
    <source>
        <dbReference type="ARBA" id="ARBA00022448"/>
    </source>
</evidence>
<keyword evidence="4" id="KW-0547">Nucleotide-binding</keyword>
<evidence type="ECO:0000256" key="11">
    <source>
        <dbReference type="ARBA" id="ARBA00048007"/>
    </source>
</evidence>
<dbReference type="EMBL" id="JH882145">
    <property type="protein sequence ID" value="ELR50615.1"/>
    <property type="molecule type" value="Genomic_DNA"/>
</dbReference>
<dbReference type="InterPro" id="IPR017871">
    <property type="entry name" value="ABC_transporter-like_CS"/>
</dbReference>
<dbReference type="GO" id="GO:0015431">
    <property type="term" value="F:ABC-type glutathione S-conjugate transporter activity"/>
    <property type="evidence" value="ECO:0007669"/>
    <property type="project" value="UniProtKB-EC"/>
</dbReference>
<comment type="subcellular location">
    <subcellularLocation>
        <location evidence="1">Membrane</location>
        <topology evidence="1">Multi-pass membrane protein</topology>
    </subcellularLocation>
</comment>
<evidence type="ECO:0000256" key="6">
    <source>
        <dbReference type="ARBA" id="ARBA00022989"/>
    </source>
</evidence>
<protein>
    <recommendedName>
        <fullName evidence="12">ABC transporter domain-containing protein</fullName>
    </recommendedName>
</protein>
<dbReference type="InterPro" id="IPR003593">
    <property type="entry name" value="AAA+_ATPase"/>
</dbReference>
<dbReference type="PROSITE" id="PS50893">
    <property type="entry name" value="ABC_TRANSPORTER_2"/>
    <property type="match status" value="1"/>
</dbReference>
<dbReference type="PROSITE" id="PS00211">
    <property type="entry name" value="ABC_TRANSPORTER_1"/>
    <property type="match status" value="1"/>
</dbReference>
<dbReference type="GO" id="GO:0005524">
    <property type="term" value="F:ATP binding"/>
    <property type="evidence" value="ECO:0007669"/>
    <property type="project" value="UniProtKB-KW"/>
</dbReference>
<evidence type="ECO:0000256" key="5">
    <source>
        <dbReference type="ARBA" id="ARBA00022840"/>
    </source>
</evidence>
<dbReference type="PANTHER" id="PTHR24223">
    <property type="entry name" value="ATP-BINDING CASSETTE SUB-FAMILY C"/>
    <property type="match status" value="1"/>
</dbReference>
<dbReference type="InterPro" id="IPR027417">
    <property type="entry name" value="P-loop_NTPase"/>
</dbReference>
<comment type="catalytic activity">
    <reaction evidence="11">
        <text>an S-substituted glutathione(in) + ATP + H2O = an S-substituted glutathione(out) + ADP + phosphate + H(+)</text>
        <dbReference type="Rhea" id="RHEA:19121"/>
        <dbReference type="ChEBI" id="CHEBI:15377"/>
        <dbReference type="ChEBI" id="CHEBI:15378"/>
        <dbReference type="ChEBI" id="CHEBI:30616"/>
        <dbReference type="ChEBI" id="CHEBI:43474"/>
        <dbReference type="ChEBI" id="CHEBI:90779"/>
        <dbReference type="ChEBI" id="CHEBI:456216"/>
        <dbReference type="EC" id="7.6.2.3"/>
    </reaction>
    <physiologicalReaction direction="left-to-right" evidence="11">
        <dbReference type="Rhea" id="RHEA:19122"/>
    </physiologicalReaction>
</comment>
<dbReference type="SUPFAM" id="SSF52540">
    <property type="entry name" value="P-loop containing nucleoside triphosphate hydrolases"/>
    <property type="match status" value="1"/>
</dbReference>
<dbReference type="GO" id="GO:0008559">
    <property type="term" value="F:ABC-type xenobiotic transporter activity"/>
    <property type="evidence" value="ECO:0007669"/>
    <property type="project" value="UniProtKB-EC"/>
</dbReference>
<evidence type="ECO:0000256" key="9">
    <source>
        <dbReference type="ARBA" id="ARBA00047523"/>
    </source>
</evidence>
<dbReference type="Gene3D" id="3.40.50.300">
    <property type="entry name" value="P-loop containing nucleotide triphosphate hydrolases"/>
    <property type="match status" value="1"/>
</dbReference>
<dbReference type="FunFam" id="3.40.50.300:FF:000163">
    <property type="entry name" value="Multidrug resistance-associated protein member 4"/>
    <property type="match status" value="1"/>
</dbReference>
<dbReference type="GO" id="GO:0016887">
    <property type="term" value="F:ATP hydrolysis activity"/>
    <property type="evidence" value="ECO:0007669"/>
    <property type="project" value="InterPro"/>
</dbReference>
<accession>L8I271</accession>
<feature type="domain" description="ABC transporter" evidence="12">
    <location>
        <begin position="35"/>
        <end position="269"/>
    </location>
</feature>
<organism evidence="13 14">
    <name type="scientific">Bos mutus</name>
    <name type="common">wild yak</name>
    <dbReference type="NCBI Taxonomy" id="72004"/>
    <lineage>
        <taxon>Eukaryota</taxon>
        <taxon>Metazoa</taxon>
        <taxon>Chordata</taxon>
        <taxon>Craniata</taxon>
        <taxon>Vertebrata</taxon>
        <taxon>Euteleostomi</taxon>
        <taxon>Mammalia</taxon>
        <taxon>Eutheria</taxon>
        <taxon>Laurasiatheria</taxon>
        <taxon>Artiodactyla</taxon>
        <taxon>Ruminantia</taxon>
        <taxon>Pecora</taxon>
        <taxon>Bovidae</taxon>
        <taxon>Bovinae</taxon>
        <taxon>Bos</taxon>
    </lineage>
</organism>
<evidence type="ECO:0000256" key="8">
    <source>
        <dbReference type="ARBA" id="ARBA00034018"/>
    </source>
</evidence>
<evidence type="ECO:0000256" key="1">
    <source>
        <dbReference type="ARBA" id="ARBA00004141"/>
    </source>
</evidence>
<dbReference type="CDD" id="cd03244">
    <property type="entry name" value="ABCC_MRP_domain2"/>
    <property type="match status" value="1"/>
</dbReference>
<dbReference type="SMART" id="SM00382">
    <property type="entry name" value="AAA"/>
    <property type="match status" value="1"/>
</dbReference>
<comment type="catalytic activity">
    <reaction evidence="9">
        <text>leukotriene C4(in) + ATP + H2O = leukotriene C4(out) + ADP + phosphate + H(+)</text>
        <dbReference type="Rhea" id="RHEA:38963"/>
        <dbReference type="ChEBI" id="CHEBI:15377"/>
        <dbReference type="ChEBI" id="CHEBI:15378"/>
        <dbReference type="ChEBI" id="CHEBI:30616"/>
        <dbReference type="ChEBI" id="CHEBI:43474"/>
        <dbReference type="ChEBI" id="CHEBI:57973"/>
        <dbReference type="ChEBI" id="CHEBI:456216"/>
    </reaction>
    <physiologicalReaction direction="left-to-right" evidence="9">
        <dbReference type="Rhea" id="RHEA:38964"/>
    </physiologicalReaction>
</comment>
<evidence type="ECO:0000313" key="14">
    <source>
        <dbReference type="Proteomes" id="UP000011080"/>
    </source>
</evidence>
<dbReference type="AlphaFoldDB" id="L8I271"/>
<comment type="catalytic activity">
    <reaction evidence="8">
        <text>ATP + H2O + xenobioticSide 1 = ADP + phosphate + xenobioticSide 2.</text>
        <dbReference type="EC" id="7.6.2.2"/>
    </reaction>
</comment>
<sequence>MISVERGLEYTECEKEAPWEYEYRPPTAWPHKGEIEFYSVNFRYSLDGPLILKNLGETIFSTLKVYGIVGRTGAGKSSLIAALLRLSEPEGSIWIDGIKTTSIGLHDLRKKMSVAPQEPVLFTGTMRKNLDPFNDHTDVELWNVLEEVQLKDTIESLPDKMNTELAESGLNLSVGQRQLVCLARAILKKNQILIIDKATSNVDPRTDELIQKKIREKFAHCTVLTITHRLSNVIDCRQILVLDSGKRKETGQPNNLLQNRNSLFYKMVQQLGKKEVAVLTKRAK</sequence>
<dbReference type="Pfam" id="PF00005">
    <property type="entry name" value="ABC_tran"/>
    <property type="match status" value="1"/>
</dbReference>
<keyword evidence="7" id="KW-0472">Membrane</keyword>
<evidence type="ECO:0000256" key="4">
    <source>
        <dbReference type="ARBA" id="ARBA00022741"/>
    </source>
</evidence>
<evidence type="ECO:0000256" key="3">
    <source>
        <dbReference type="ARBA" id="ARBA00022692"/>
    </source>
</evidence>
<dbReference type="GO" id="GO:0016323">
    <property type="term" value="C:basolateral plasma membrane"/>
    <property type="evidence" value="ECO:0007669"/>
    <property type="project" value="UniProtKB-ARBA"/>
</dbReference>
<keyword evidence="6" id="KW-1133">Transmembrane helix</keyword>
<evidence type="ECO:0000256" key="7">
    <source>
        <dbReference type="ARBA" id="ARBA00023136"/>
    </source>
</evidence>
<keyword evidence="3" id="KW-0812">Transmembrane</keyword>
<keyword evidence="2" id="KW-0813">Transport</keyword>
<dbReference type="InterPro" id="IPR003439">
    <property type="entry name" value="ABC_transporter-like_ATP-bd"/>
</dbReference>
<keyword evidence="5" id="KW-0067">ATP-binding</keyword>
<proteinExistence type="predicted"/>
<dbReference type="Proteomes" id="UP000011080">
    <property type="component" value="Unassembled WGS sequence"/>
</dbReference>
<evidence type="ECO:0000313" key="13">
    <source>
        <dbReference type="EMBL" id="ELR50615.1"/>
    </source>
</evidence>
<comment type="catalytic activity">
    <reaction evidence="10">
        <text>17beta-estradiol 17-O-(beta-D-glucuronate)(in) + ATP + H2O = 17beta-estradiol 17-O-(beta-D-glucuronate)(out) + ADP + phosphate + H(+)</text>
        <dbReference type="Rhea" id="RHEA:60128"/>
        <dbReference type="ChEBI" id="CHEBI:15377"/>
        <dbReference type="ChEBI" id="CHEBI:15378"/>
        <dbReference type="ChEBI" id="CHEBI:30616"/>
        <dbReference type="ChEBI" id="CHEBI:43474"/>
        <dbReference type="ChEBI" id="CHEBI:82961"/>
        <dbReference type="ChEBI" id="CHEBI:456216"/>
    </reaction>
    <physiologicalReaction direction="left-to-right" evidence="10">
        <dbReference type="Rhea" id="RHEA:60129"/>
    </physiologicalReaction>
</comment>
<name>L8I271_9CETA</name>
<gene>
    <name evidence="13" type="ORF">M91_17801</name>
</gene>
<evidence type="ECO:0000256" key="10">
    <source>
        <dbReference type="ARBA" id="ARBA00047576"/>
    </source>
</evidence>